<evidence type="ECO:0000256" key="1">
    <source>
        <dbReference type="ARBA" id="ARBA00022723"/>
    </source>
</evidence>
<accession>A0A0C9WHS3</accession>
<keyword evidence="3" id="KW-0862">Zinc</keyword>
<feature type="domain" description="MYND-type" evidence="4">
    <location>
        <begin position="12"/>
        <end position="31"/>
    </location>
</feature>
<dbReference type="Gene3D" id="6.10.140.2220">
    <property type="match status" value="1"/>
</dbReference>
<evidence type="ECO:0000256" key="2">
    <source>
        <dbReference type="ARBA" id="ARBA00022771"/>
    </source>
</evidence>
<gene>
    <name evidence="5" type="ORF">K443DRAFT_474541</name>
</gene>
<evidence type="ECO:0000313" key="6">
    <source>
        <dbReference type="Proteomes" id="UP000054477"/>
    </source>
</evidence>
<keyword evidence="1" id="KW-0479">Metal-binding</keyword>
<organism evidence="5 6">
    <name type="scientific">Laccaria amethystina LaAM-08-1</name>
    <dbReference type="NCBI Taxonomy" id="1095629"/>
    <lineage>
        <taxon>Eukaryota</taxon>
        <taxon>Fungi</taxon>
        <taxon>Dikarya</taxon>
        <taxon>Basidiomycota</taxon>
        <taxon>Agaricomycotina</taxon>
        <taxon>Agaricomycetes</taxon>
        <taxon>Agaricomycetidae</taxon>
        <taxon>Agaricales</taxon>
        <taxon>Agaricineae</taxon>
        <taxon>Hydnangiaceae</taxon>
        <taxon>Laccaria</taxon>
    </lineage>
</organism>
<sequence>MLALRLRENIIALYCSKACRKVDWKNHNSFCKPAAPSSVIDTGASHRSGEAVPQWCTS</sequence>
<dbReference type="HOGENOM" id="CLU_2979457_0_0_1"/>
<dbReference type="EMBL" id="KN838978">
    <property type="protein sequence ID" value="KIJ91694.1"/>
    <property type="molecule type" value="Genomic_DNA"/>
</dbReference>
<name>A0A0C9WHS3_9AGAR</name>
<dbReference type="Pfam" id="PF01753">
    <property type="entry name" value="zf-MYND"/>
    <property type="match status" value="1"/>
</dbReference>
<evidence type="ECO:0000313" key="5">
    <source>
        <dbReference type="EMBL" id="KIJ91694.1"/>
    </source>
</evidence>
<evidence type="ECO:0000256" key="3">
    <source>
        <dbReference type="ARBA" id="ARBA00022833"/>
    </source>
</evidence>
<dbReference type="InterPro" id="IPR002893">
    <property type="entry name" value="Znf_MYND"/>
</dbReference>
<keyword evidence="6" id="KW-1185">Reference proteome</keyword>
<proteinExistence type="predicted"/>
<protein>
    <recommendedName>
        <fullName evidence="4">MYND-type domain-containing protein</fullName>
    </recommendedName>
</protein>
<reference evidence="5 6" key="1">
    <citation type="submission" date="2014-04" db="EMBL/GenBank/DDBJ databases">
        <authorList>
            <consortium name="DOE Joint Genome Institute"/>
            <person name="Kuo A."/>
            <person name="Kohler A."/>
            <person name="Nagy L.G."/>
            <person name="Floudas D."/>
            <person name="Copeland A."/>
            <person name="Barry K.W."/>
            <person name="Cichocki N."/>
            <person name="Veneault-Fourrey C."/>
            <person name="LaButti K."/>
            <person name="Lindquist E.A."/>
            <person name="Lipzen A."/>
            <person name="Lundell T."/>
            <person name="Morin E."/>
            <person name="Murat C."/>
            <person name="Sun H."/>
            <person name="Tunlid A."/>
            <person name="Henrissat B."/>
            <person name="Grigoriev I.V."/>
            <person name="Hibbett D.S."/>
            <person name="Martin F."/>
            <person name="Nordberg H.P."/>
            <person name="Cantor M.N."/>
            <person name="Hua S.X."/>
        </authorList>
    </citation>
    <scope>NUCLEOTIDE SEQUENCE [LARGE SCALE GENOMIC DNA]</scope>
    <source>
        <strain evidence="5 6">LaAM-08-1</strain>
    </source>
</reference>
<dbReference type="Proteomes" id="UP000054477">
    <property type="component" value="Unassembled WGS sequence"/>
</dbReference>
<dbReference type="SUPFAM" id="SSF144232">
    <property type="entry name" value="HIT/MYND zinc finger-like"/>
    <property type="match status" value="1"/>
</dbReference>
<dbReference type="GO" id="GO:0008270">
    <property type="term" value="F:zinc ion binding"/>
    <property type="evidence" value="ECO:0007669"/>
    <property type="project" value="UniProtKB-KW"/>
</dbReference>
<evidence type="ECO:0000259" key="4">
    <source>
        <dbReference type="Pfam" id="PF01753"/>
    </source>
</evidence>
<keyword evidence="2" id="KW-0863">Zinc-finger</keyword>
<reference evidence="6" key="2">
    <citation type="submission" date="2015-01" db="EMBL/GenBank/DDBJ databases">
        <title>Evolutionary Origins and Diversification of the Mycorrhizal Mutualists.</title>
        <authorList>
            <consortium name="DOE Joint Genome Institute"/>
            <consortium name="Mycorrhizal Genomics Consortium"/>
            <person name="Kohler A."/>
            <person name="Kuo A."/>
            <person name="Nagy L.G."/>
            <person name="Floudas D."/>
            <person name="Copeland A."/>
            <person name="Barry K.W."/>
            <person name="Cichocki N."/>
            <person name="Veneault-Fourrey C."/>
            <person name="LaButti K."/>
            <person name="Lindquist E.A."/>
            <person name="Lipzen A."/>
            <person name="Lundell T."/>
            <person name="Morin E."/>
            <person name="Murat C."/>
            <person name="Riley R."/>
            <person name="Ohm R."/>
            <person name="Sun H."/>
            <person name="Tunlid A."/>
            <person name="Henrissat B."/>
            <person name="Grigoriev I.V."/>
            <person name="Hibbett D.S."/>
            <person name="Martin F."/>
        </authorList>
    </citation>
    <scope>NUCLEOTIDE SEQUENCE [LARGE SCALE GENOMIC DNA]</scope>
    <source>
        <strain evidence="6">LaAM-08-1</strain>
    </source>
</reference>
<dbReference type="AlphaFoldDB" id="A0A0C9WHS3"/>